<evidence type="ECO:0008006" key="5">
    <source>
        <dbReference type="Google" id="ProtNLM"/>
    </source>
</evidence>
<gene>
    <name evidence="3" type="ORF">HJC23_009131</name>
</gene>
<protein>
    <recommendedName>
        <fullName evidence="5">Xylosidase/arabinosidase</fullName>
    </recommendedName>
</protein>
<comment type="caution">
    <text evidence="3">The sequence shown here is derived from an EMBL/GenBank/DDBJ whole genome shotgun (WGS) entry which is preliminary data.</text>
</comment>
<feature type="chain" id="PRO_5044877066" description="Xylosidase/arabinosidase" evidence="2">
    <location>
        <begin position="24"/>
        <end position="483"/>
    </location>
</feature>
<dbReference type="AlphaFoldDB" id="A0ABD3NYA4"/>
<feature type="signal peptide" evidence="2">
    <location>
        <begin position="1"/>
        <end position="23"/>
    </location>
</feature>
<keyword evidence="2" id="KW-0732">Signal</keyword>
<evidence type="ECO:0000256" key="2">
    <source>
        <dbReference type="SAM" id="SignalP"/>
    </source>
</evidence>
<evidence type="ECO:0000313" key="3">
    <source>
        <dbReference type="EMBL" id="KAL3780925.1"/>
    </source>
</evidence>
<evidence type="ECO:0000256" key="1">
    <source>
        <dbReference type="SAM" id="MobiDB-lite"/>
    </source>
</evidence>
<dbReference type="EMBL" id="JABMIG020000334">
    <property type="protein sequence ID" value="KAL3780925.1"/>
    <property type="molecule type" value="Genomic_DNA"/>
</dbReference>
<sequence>MKACSTMLLFLATIVWFSGLSHGNDRTGPQDYTNSSKTANLFSSPTIDTTTNLFQRKKTNKPVASPTSPSPAPGSDYVPNASTLSKLIICGYQGWFAFPGDGAPINKWKHWFSSDYDPSVSNLEVDMYPSMDEYDAADLLESNILMKDGSKAKFFSSARPNVVKKHFQWMRDYGISGVFQMRFMENMDLPKNREWKTMVLRNVKAAAESTGRVFAVSYNLAGNSINDSVLDAIKLDWMDLVDNERITESSRYIRHTGLPVLRIFGVGFKTVNVTDTKKLAELIKWFKTDAEPQYHVFLIGGVPRRWRDLTDDSREEKDWKDIYQSFHGIHPWHVGSWGTTTGFQSFYNNVIVNDAKLCAKQGILYMPTMWPGFSWHNLNEGNAQVNQIPRLGGNFMWAQAYSYVQNKNINTVWMAQFDEVDEGTAIFKVAKNKQELPAEGNWLTLDADGVALPNDWYLKLCGEAQKMLLGKIALTNKIPIKNK</sequence>
<organism evidence="3 4">
    <name type="scientific">Cyclotella cryptica</name>
    <dbReference type="NCBI Taxonomy" id="29204"/>
    <lineage>
        <taxon>Eukaryota</taxon>
        <taxon>Sar</taxon>
        <taxon>Stramenopiles</taxon>
        <taxon>Ochrophyta</taxon>
        <taxon>Bacillariophyta</taxon>
        <taxon>Coscinodiscophyceae</taxon>
        <taxon>Thalassiosirophycidae</taxon>
        <taxon>Stephanodiscales</taxon>
        <taxon>Stephanodiscaceae</taxon>
        <taxon>Cyclotella</taxon>
    </lineage>
</organism>
<name>A0ABD3NYA4_9STRA</name>
<keyword evidence="4" id="KW-1185">Reference proteome</keyword>
<accession>A0ABD3NYA4</accession>
<dbReference type="Proteomes" id="UP001516023">
    <property type="component" value="Unassembled WGS sequence"/>
</dbReference>
<feature type="region of interest" description="Disordered" evidence="1">
    <location>
        <begin position="55"/>
        <end position="77"/>
    </location>
</feature>
<proteinExistence type="predicted"/>
<dbReference type="Gene3D" id="3.20.20.80">
    <property type="entry name" value="Glycosidases"/>
    <property type="match status" value="1"/>
</dbReference>
<reference evidence="3 4" key="1">
    <citation type="journal article" date="2020" name="G3 (Bethesda)">
        <title>Improved Reference Genome for Cyclotella cryptica CCMP332, a Model for Cell Wall Morphogenesis, Salinity Adaptation, and Lipid Production in Diatoms (Bacillariophyta).</title>
        <authorList>
            <person name="Roberts W.R."/>
            <person name="Downey K.M."/>
            <person name="Ruck E.C."/>
            <person name="Traller J.C."/>
            <person name="Alverson A.J."/>
        </authorList>
    </citation>
    <scope>NUCLEOTIDE SEQUENCE [LARGE SCALE GENOMIC DNA]</scope>
    <source>
        <strain evidence="3 4">CCMP332</strain>
    </source>
</reference>
<evidence type="ECO:0000313" key="4">
    <source>
        <dbReference type="Proteomes" id="UP001516023"/>
    </source>
</evidence>
<dbReference type="CDD" id="cd11576">
    <property type="entry name" value="GH99_GH71_like_2"/>
    <property type="match status" value="1"/>
</dbReference>